<dbReference type="OrthoDB" id="8443793at2"/>
<reference evidence="2 3" key="1">
    <citation type="submission" date="2018-09" db="EMBL/GenBank/DDBJ databases">
        <title>Altererythrobacter sp.Ery1 and Ery12, the genome sequencing of novel strains in genus Alterythrobacter.</title>
        <authorList>
            <person name="Cheng H."/>
            <person name="Wu Y.-H."/>
            <person name="Fang C."/>
            <person name="Xu X.-W."/>
        </authorList>
    </citation>
    <scope>NUCLEOTIDE SEQUENCE [LARGE SCALE GENOMIC DNA]</scope>
    <source>
        <strain evidence="2 3">Ery12</strain>
    </source>
</reference>
<keyword evidence="3" id="KW-1185">Reference proteome</keyword>
<proteinExistence type="predicted"/>
<dbReference type="AlphaFoldDB" id="A0A419R263"/>
<dbReference type="EMBL" id="RAHJ01000018">
    <property type="protein sequence ID" value="RJX67845.1"/>
    <property type="molecule type" value="Genomic_DNA"/>
</dbReference>
<dbReference type="RefSeq" id="WP_120108737.1">
    <property type="nucleotide sequence ID" value="NZ_RAHJ01000018.1"/>
</dbReference>
<gene>
    <name evidence="2" type="ORF">D6858_07660</name>
</gene>
<accession>A0A419R263</accession>
<name>A0A419R263_9SPHN</name>
<comment type="caution">
    <text evidence="2">The sequence shown here is derived from an EMBL/GenBank/DDBJ whole genome shotgun (WGS) entry which is preliminary data.</text>
</comment>
<dbReference type="InterPro" id="IPR003772">
    <property type="entry name" value="YceD"/>
</dbReference>
<evidence type="ECO:0000313" key="3">
    <source>
        <dbReference type="Proteomes" id="UP000284322"/>
    </source>
</evidence>
<sequence>MSESPPPPPEFSRLVKVRPHPPETLTIEASDRERVALAQRFGIAAIDSLVAVAHFAEDGAAIAVDGEIDAALVQECAVAGDRFPVKVAESFSVRMIPPVRHPTTPDEEIELDEGDLDEIEFDGEMFDLGEIVAQSLALAIDPYAEGPNAEAARKEAGIVSDDAPQDGPLADLLRGLKKD</sequence>
<organism evidence="2 3">
    <name type="scientific">Tsuneonella suprasediminis</name>
    <dbReference type="NCBI Taxonomy" id="2306996"/>
    <lineage>
        <taxon>Bacteria</taxon>
        <taxon>Pseudomonadati</taxon>
        <taxon>Pseudomonadota</taxon>
        <taxon>Alphaproteobacteria</taxon>
        <taxon>Sphingomonadales</taxon>
        <taxon>Erythrobacteraceae</taxon>
        <taxon>Tsuneonella</taxon>
    </lineage>
</organism>
<protein>
    <submittedName>
        <fullName evidence="2">DUF177 domain-containing protein</fullName>
    </submittedName>
</protein>
<evidence type="ECO:0000256" key="1">
    <source>
        <dbReference type="SAM" id="MobiDB-lite"/>
    </source>
</evidence>
<evidence type="ECO:0000313" key="2">
    <source>
        <dbReference type="EMBL" id="RJX67845.1"/>
    </source>
</evidence>
<dbReference type="Proteomes" id="UP000284322">
    <property type="component" value="Unassembled WGS sequence"/>
</dbReference>
<feature type="region of interest" description="Disordered" evidence="1">
    <location>
        <begin position="150"/>
        <end position="179"/>
    </location>
</feature>
<dbReference type="Pfam" id="PF02620">
    <property type="entry name" value="YceD"/>
    <property type="match status" value="1"/>
</dbReference>